<evidence type="ECO:0000256" key="10">
    <source>
        <dbReference type="ARBA" id="ARBA00023180"/>
    </source>
</evidence>
<dbReference type="UniPathway" id="UPA00196"/>
<evidence type="ECO:0000256" key="2">
    <source>
        <dbReference type="ARBA" id="ARBA00004687"/>
    </source>
</evidence>
<evidence type="ECO:0000256" key="3">
    <source>
        <dbReference type="ARBA" id="ARBA00010345"/>
    </source>
</evidence>
<keyword evidence="5 11" id="KW-0337">GPI-anchor biosynthesis</keyword>
<dbReference type="OrthoDB" id="5546453at2759"/>
<keyword evidence="9 11" id="KW-0472">Membrane</keyword>
<feature type="transmembrane region" description="Helical" evidence="11">
    <location>
        <begin position="410"/>
        <end position="432"/>
    </location>
</feature>
<organism evidence="12 13">
    <name type="scientific">Diutina rugosa</name>
    <name type="common">Yeast</name>
    <name type="synonym">Candida rugosa</name>
    <dbReference type="NCBI Taxonomy" id="5481"/>
    <lineage>
        <taxon>Eukaryota</taxon>
        <taxon>Fungi</taxon>
        <taxon>Dikarya</taxon>
        <taxon>Ascomycota</taxon>
        <taxon>Saccharomycotina</taxon>
        <taxon>Pichiomycetes</taxon>
        <taxon>Debaryomycetaceae</taxon>
        <taxon>Diutina</taxon>
    </lineage>
</organism>
<comment type="similarity">
    <text evidence="3 11">Belongs to the PIGX family.</text>
</comment>
<dbReference type="SMART" id="SM00780">
    <property type="entry name" value="PIG-X"/>
    <property type="match status" value="1"/>
</dbReference>
<evidence type="ECO:0000256" key="1">
    <source>
        <dbReference type="ARBA" id="ARBA00004643"/>
    </source>
</evidence>
<evidence type="ECO:0000256" key="5">
    <source>
        <dbReference type="ARBA" id="ARBA00022502"/>
    </source>
</evidence>
<name>A0A642UIQ7_DIURU</name>
<evidence type="ECO:0000313" key="12">
    <source>
        <dbReference type="EMBL" id="KAA8899708.1"/>
    </source>
</evidence>
<dbReference type="GO" id="GO:1990529">
    <property type="term" value="C:glycosylphosphatidylinositol-mannosyltransferase I complex"/>
    <property type="evidence" value="ECO:0007669"/>
    <property type="project" value="TreeGrafter"/>
</dbReference>
<keyword evidence="10" id="KW-0325">Glycoprotein</keyword>
<evidence type="ECO:0000256" key="11">
    <source>
        <dbReference type="RuleBase" id="RU366056"/>
    </source>
</evidence>
<dbReference type="OMA" id="YKINEWG"/>
<keyword evidence="13" id="KW-1185">Reference proteome</keyword>
<sequence length="443" mass="50452">MRERITILNPSSSHDGVVEEVTDDSVTLNVKPDFLIETRTTAEYPEFDTIQQLRIHMIEDVDLGKYNVFSYNYLTGVSIYAQPKPGASPDEFYDELEHVLEDIEGVAVNRHQWIHTPQAVYFHDVLDSPQPGRTPVLDTYYAQGVKVTKTVETAKSRHLHFFKKVDHYTEIGLFLVDETISSRDDVVLSGLRWVFDPEYPEDPRDLHETLFHIKPRHRVLANSDAATKIVPNGLHPIVKTEFHVAQLPKDDDLKQCRLYYYAHLTRHFIFDKYQSVPSQASLVATHGETNLELPEYAVTQGAEIMFEFPLNYTGPIELTLHSRYQKPDPKAADGVVEQLVVPPKLFYACDVDDDHLLAKSPLDNKRQIGGNYEGYFSEDTVFYHFADENSGGPVAVAIPVAHGSYQRVQWLTQGALVVGTLMILTALVARVFRWSRTPKPKQE</sequence>
<evidence type="ECO:0000256" key="7">
    <source>
        <dbReference type="ARBA" id="ARBA00022824"/>
    </source>
</evidence>
<dbReference type="AlphaFoldDB" id="A0A642UIQ7"/>
<gene>
    <name evidence="12" type="ORF">DIURU_004191</name>
</gene>
<comment type="function">
    <text evidence="11">Required for proper folding and/or the stability of a subset of proteins in the endoplasmic reticulum. Component of glycosylphosphatidylinositol-mannosyltransferase 1 which transfers the first of the 4 mannoses in the GPI-anchor precursors during GPI-anchor biosynthesis. Probably acts by stabilizing the mannosyltransferase GPI14.</text>
</comment>
<evidence type="ECO:0000256" key="4">
    <source>
        <dbReference type="ARBA" id="ARBA00020410"/>
    </source>
</evidence>
<dbReference type="VEuPathDB" id="FungiDB:DIURU_004191"/>
<evidence type="ECO:0000256" key="6">
    <source>
        <dbReference type="ARBA" id="ARBA00022692"/>
    </source>
</evidence>
<dbReference type="RefSeq" id="XP_034011054.1">
    <property type="nucleotide sequence ID" value="XM_034157037.1"/>
</dbReference>
<accession>A0A642UIQ7</accession>
<dbReference type="PANTHER" id="PTHR28533">
    <property type="entry name" value="PROTEIN PBN1"/>
    <property type="match status" value="1"/>
</dbReference>
<comment type="caution">
    <text evidence="12">The sequence shown here is derived from an EMBL/GenBank/DDBJ whole genome shotgun (WGS) entry which is preliminary data.</text>
</comment>
<dbReference type="Pfam" id="PF08320">
    <property type="entry name" value="PIG-X"/>
    <property type="match status" value="1"/>
</dbReference>
<reference evidence="12 13" key="1">
    <citation type="submission" date="2019-07" db="EMBL/GenBank/DDBJ databases">
        <title>Genome assembly of two rare yeast pathogens: Diutina rugosa and Trichomonascus ciferrii.</title>
        <authorList>
            <person name="Mixao V."/>
            <person name="Saus E."/>
            <person name="Hansen A."/>
            <person name="Lass-Flor C."/>
            <person name="Gabaldon T."/>
        </authorList>
    </citation>
    <scope>NUCLEOTIDE SEQUENCE [LARGE SCALE GENOMIC DNA]</scope>
    <source>
        <strain evidence="12 13">CBS 613</strain>
    </source>
</reference>
<keyword evidence="6 11" id="KW-0812">Transmembrane</keyword>
<dbReference type="GO" id="GO:0000030">
    <property type="term" value="F:mannosyltransferase activity"/>
    <property type="evidence" value="ECO:0007669"/>
    <property type="project" value="TreeGrafter"/>
</dbReference>
<comment type="pathway">
    <text evidence="2 11">Glycolipid biosynthesis; glycosylphosphatidylinositol-anchor biosynthesis.</text>
</comment>
<keyword evidence="7 11" id="KW-0256">Endoplasmic reticulum</keyword>
<evidence type="ECO:0000256" key="8">
    <source>
        <dbReference type="ARBA" id="ARBA00022989"/>
    </source>
</evidence>
<dbReference type="EMBL" id="SWFT01000121">
    <property type="protein sequence ID" value="KAA8899708.1"/>
    <property type="molecule type" value="Genomic_DNA"/>
</dbReference>
<dbReference type="GeneID" id="54782842"/>
<protein>
    <recommendedName>
        <fullName evidence="4 11">Protein PBN1</fullName>
    </recommendedName>
</protein>
<evidence type="ECO:0000256" key="9">
    <source>
        <dbReference type="ARBA" id="ARBA00023136"/>
    </source>
</evidence>
<dbReference type="InterPro" id="IPR013233">
    <property type="entry name" value="PIG-X/PBN1"/>
</dbReference>
<dbReference type="InterPro" id="IPR042322">
    <property type="entry name" value="Pbn1"/>
</dbReference>
<proteinExistence type="inferred from homology"/>
<evidence type="ECO:0000313" key="13">
    <source>
        <dbReference type="Proteomes" id="UP000449547"/>
    </source>
</evidence>
<dbReference type="Proteomes" id="UP000449547">
    <property type="component" value="Unassembled WGS sequence"/>
</dbReference>
<dbReference type="GO" id="GO:0006506">
    <property type="term" value="P:GPI anchor biosynthetic process"/>
    <property type="evidence" value="ECO:0007669"/>
    <property type="project" value="UniProtKB-UniPathway"/>
</dbReference>
<dbReference type="GO" id="GO:0005789">
    <property type="term" value="C:endoplasmic reticulum membrane"/>
    <property type="evidence" value="ECO:0007669"/>
    <property type="project" value="UniProtKB-SubCell"/>
</dbReference>
<keyword evidence="8 11" id="KW-1133">Transmembrane helix</keyword>
<comment type="subcellular location">
    <subcellularLocation>
        <location evidence="11">Endoplasmic reticulum membrane</location>
        <topology evidence="11">Single-pass membrane protein</topology>
    </subcellularLocation>
    <subcellularLocation>
        <location evidence="1">Endoplasmic reticulum membrane</location>
        <topology evidence="1">Single-pass type III membrane protein</topology>
    </subcellularLocation>
</comment>
<dbReference type="PANTHER" id="PTHR28533:SF1">
    <property type="entry name" value="PROTEIN PBN1"/>
    <property type="match status" value="1"/>
</dbReference>